<dbReference type="SUPFAM" id="SSF47384">
    <property type="entry name" value="Homodimeric domain of signal transducing histidine kinase"/>
    <property type="match status" value="1"/>
</dbReference>
<feature type="transmembrane region" description="Helical" evidence="11">
    <location>
        <begin position="51"/>
        <end position="70"/>
    </location>
</feature>
<dbReference type="InterPro" id="IPR003594">
    <property type="entry name" value="HATPase_dom"/>
</dbReference>
<feature type="transmembrane region" description="Helical" evidence="11">
    <location>
        <begin position="82"/>
        <end position="109"/>
    </location>
</feature>
<dbReference type="InterPro" id="IPR036890">
    <property type="entry name" value="HATPase_C_sf"/>
</dbReference>
<dbReference type="InterPro" id="IPR005467">
    <property type="entry name" value="His_kinase_dom"/>
</dbReference>
<evidence type="ECO:0000256" key="9">
    <source>
        <dbReference type="ARBA" id="ARBA00023012"/>
    </source>
</evidence>
<evidence type="ECO:0000256" key="7">
    <source>
        <dbReference type="ARBA" id="ARBA00022777"/>
    </source>
</evidence>
<dbReference type="PANTHER" id="PTHR45528">
    <property type="entry name" value="SENSOR HISTIDINE KINASE CPXA"/>
    <property type="match status" value="1"/>
</dbReference>
<dbReference type="EC" id="2.7.13.3" evidence="3"/>
<dbReference type="Gene3D" id="1.10.287.130">
    <property type="match status" value="1"/>
</dbReference>
<comment type="caution">
    <text evidence="14">The sequence shown here is derived from an EMBL/GenBank/DDBJ whole genome shotgun (WGS) entry which is preliminary data.</text>
</comment>
<evidence type="ECO:0000256" key="2">
    <source>
        <dbReference type="ARBA" id="ARBA00004141"/>
    </source>
</evidence>
<dbReference type="InterPro" id="IPR003661">
    <property type="entry name" value="HisK_dim/P_dom"/>
</dbReference>
<dbReference type="InterPro" id="IPR050398">
    <property type="entry name" value="HssS/ArlS-like"/>
</dbReference>
<feature type="domain" description="Histidine kinase" evidence="12">
    <location>
        <begin position="217"/>
        <end position="433"/>
    </location>
</feature>
<keyword evidence="9" id="KW-0902">Two-component regulatory system</keyword>
<evidence type="ECO:0000313" key="14">
    <source>
        <dbReference type="EMBL" id="GAA0777462.1"/>
    </source>
</evidence>
<dbReference type="EMBL" id="BAAACI010000007">
    <property type="protein sequence ID" value="GAA0777462.1"/>
    <property type="molecule type" value="Genomic_DNA"/>
</dbReference>
<accession>A0ABP3W4Y9</accession>
<dbReference type="Gene3D" id="6.10.340.10">
    <property type="match status" value="1"/>
</dbReference>
<dbReference type="Pfam" id="PF00512">
    <property type="entry name" value="HisKA"/>
    <property type="match status" value="1"/>
</dbReference>
<dbReference type="SMART" id="SM00387">
    <property type="entry name" value="HATPase_c"/>
    <property type="match status" value="1"/>
</dbReference>
<evidence type="ECO:0000259" key="13">
    <source>
        <dbReference type="PROSITE" id="PS50885"/>
    </source>
</evidence>
<dbReference type="RefSeq" id="WP_343827565.1">
    <property type="nucleotide sequence ID" value="NZ_BAAACI010000007.1"/>
</dbReference>
<dbReference type="InterPro" id="IPR004358">
    <property type="entry name" value="Sig_transdc_His_kin-like_C"/>
</dbReference>
<organism evidence="14 15">
    <name type="scientific">Clostridium subterminale</name>
    <dbReference type="NCBI Taxonomy" id="1550"/>
    <lineage>
        <taxon>Bacteria</taxon>
        <taxon>Bacillati</taxon>
        <taxon>Bacillota</taxon>
        <taxon>Clostridia</taxon>
        <taxon>Eubacteriales</taxon>
        <taxon>Clostridiaceae</taxon>
        <taxon>Clostridium</taxon>
    </lineage>
</organism>
<evidence type="ECO:0000256" key="10">
    <source>
        <dbReference type="ARBA" id="ARBA00023136"/>
    </source>
</evidence>
<evidence type="ECO:0000256" key="11">
    <source>
        <dbReference type="SAM" id="Phobius"/>
    </source>
</evidence>
<comment type="subcellular location">
    <subcellularLocation>
        <location evidence="2">Membrane</location>
        <topology evidence="2">Multi-pass membrane protein</topology>
    </subcellularLocation>
</comment>
<name>A0ABP3W4Y9_CLOSU</name>
<keyword evidence="7" id="KW-0418">Kinase</keyword>
<dbReference type="SMART" id="SM00388">
    <property type="entry name" value="HisKA"/>
    <property type="match status" value="1"/>
</dbReference>
<dbReference type="PROSITE" id="PS50109">
    <property type="entry name" value="HIS_KIN"/>
    <property type="match status" value="1"/>
</dbReference>
<dbReference type="Gene3D" id="3.30.565.10">
    <property type="entry name" value="Histidine kinase-like ATPase, C-terminal domain"/>
    <property type="match status" value="1"/>
</dbReference>
<evidence type="ECO:0000256" key="1">
    <source>
        <dbReference type="ARBA" id="ARBA00000085"/>
    </source>
</evidence>
<dbReference type="Pfam" id="PF02518">
    <property type="entry name" value="HATPase_c"/>
    <property type="match status" value="1"/>
</dbReference>
<gene>
    <name evidence="14" type="ORF">GCM10008908_32680</name>
</gene>
<dbReference type="PROSITE" id="PS50885">
    <property type="entry name" value="HAMP"/>
    <property type="match status" value="1"/>
</dbReference>
<evidence type="ECO:0000313" key="15">
    <source>
        <dbReference type="Proteomes" id="UP001501047"/>
    </source>
</evidence>
<keyword evidence="10 11" id="KW-0472">Membrane</keyword>
<sequence length="435" mass="49802">MINFKKVKMNLILGVLVGFLLSQIIIGEGYAILVANQQSGNIDLGLPVEGVNFFKILALVVFLATIIIFNTKKFRNINFNKISLYLILTVIVSIIAGVEIVIIIISIIFKVCPNVIEYIVNNYFIAINSGYMLFFLGVGTFLFVFLVLVNKKVKYIKFLTREVKVIKDNGFGKTIEIKGKDELAELCESINNMSLELREKIDNEKVIEKNKNELITNVSHDLRTPLTSIIGYVDLLKKNGFKDKKKFDSYIGVIDERTKSLNKLINELFEFTKLNSHDIKLNYSNVEIGSLIEQLVGEYIPIFNKEGLEIYKDIVDKDIFINVDIEKIVRVLENLLTNAKKYSIKNTKVLVRMFEENDYVVISVANRVENISRGDLYNIFERFYKVDKSRKEQDSTGLGLSIVKRIVELHNGDIKVDLKDDIIEFNVMLPLTCYT</sequence>
<dbReference type="PANTHER" id="PTHR45528:SF8">
    <property type="entry name" value="HISTIDINE KINASE"/>
    <property type="match status" value="1"/>
</dbReference>
<keyword evidence="15" id="KW-1185">Reference proteome</keyword>
<evidence type="ECO:0000256" key="6">
    <source>
        <dbReference type="ARBA" id="ARBA00022692"/>
    </source>
</evidence>
<evidence type="ECO:0000259" key="12">
    <source>
        <dbReference type="PROSITE" id="PS50109"/>
    </source>
</evidence>
<keyword evidence="6 11" id="KW-0812">Transmembrane</keyword>
<evidence type="ECO:0000256" key="5">
    <source>
        <dbReference type="ARBA" id="ARBA00022679"/>
    </source>
</evidence>
<keyword evidence="4" id="KW-0597">Phosphoprotein</keyword>
<dbReference type="CDD" id="cd06225">
    <property type="entry name" value="HAMP"/>
    <property type="match status" value="1"/>
</dbReference>
<keyword evidence="8 11" id="KW-1133">Transmembrane helix</keyword>
<dbReference type="Pfam" id="PF00672">
    <property type="entry name" value="HAMP"/>
    <property type="match status" value="1"/>
</dbReference>
<evidence type="ECO:0000256" key="3">
    <source>
        <dbReference type="ARBA" id="ARBA00012438"/>
    </source>
</evidence>
<protein>
    <recommendedName>
        <fullName evidence="3">histidine kinase</fullName>
        <ecNumber evidence="3">2.7.13.3</ecNumber>
    </recommendedName>
</protein>
<keyword evidence="5" id="KW-0808">Transferase</keyword>
<dbReference type="InterPro" id="IPR003660">
    <property type="entry name" value="HAMP_dom"/>
</dbReference>
<feature type="transmembrane region" description="Helical" evidence="11">
    <location>
        <begin position="129"/>
        <end position="149"/>
    </location>
</feature>
<reference evidence="15" key="1">
    <citation type="journal article" date="2019" name="Int. J. Syst. Evol. Microbiol.">
        <title>The Global Catalogue of Microorganisms (GCM) 10K type strain sequencing project: providing services to taxonomists for standard genome sequencing and annotation.</title>
        <authorList>
            <consortium name="The Broad Institute Genomics Platform"/>
            <consortium name="The Broad Institute Genome Sequencing Center for Infectious Disease"/>
            <person name="Wu L."/>
            <person name="Ma J."/>
        </authorList>
    </citation>
    <scope>NUCLEOTIDE SEQUENCE [LARGE SCALE GENOMIC DNA]</scope>
    <source>
        <strain evidence="15">JCM 1417</strain>
    </source>
</reference>
<dbReference type="Proteomes" id="UP001501047">
    <property type="component" value="Unassembled WGS sequence"/>
</dbReference>
<feature type="domain" description="HAMP" evidence="13">
    <location>
        <begin position="159"/>
        <end position="202"/>
    </location>
</feature>
<dbReference type="CDD" id="cd00082">
    <property type="entry name" value="HisKA"/>
    <property type="match status" value="1"/>
</dbReference>
<comment type="catalytic activity">
    <reaction evidence="1">
        <text>ATP + protein L-histidine = ADP + protein N-phospho-L-histidine.</text>
        <dbReference type="EC" id="2.7.13.3"/>
    </reaction>
</comment>
<evidence type="ECO:0000256" key="8">
    <source>
        <dbReference type="ARBA" id="ARBA00022989"/>
    </source>
</evidence>
<proteinExistence type="predicted"/>
<dbReference type="SUPFAM" id="SSF55874">
    <property type="entry name" value="ATPase domain of HSP90 chaperone/DNA topoisomerase II/histidine kinase"/>
    <property type="match status" value="1"/>
</dbReference>
<dbReference type="PRINTS" id="PR00344">
    <property type="entry name" value="BCTRLSENSOR"/>
</dbReference>
<evidence type="ECO:0000256" key="4">
    <source>
        <dbReference type="ARBA" id="ARBA00022553"/>
    </source>
</evidence>
<dbReference type="InterPro" id="IPR036097">
    <property type="entry name" value="HisK_dim/P_sf"/>
</dbReference>